<dbReference type="SUPFAM" id="SSF46689">
    <property type="entry name" value="Homeodomain-like"/>
    <property type="match status" value="1"/>
</dbReference>
<dbReference type="PROSITE" id="PS00041">
    <property type="entry name" value="HTH_ARAC_FAMILY_1"/>
    <property type="match status" value="1"/>
</dbReference>
<dbReference type="InterPro" id="IPR014710">
    <property type="entry name" value="RmlC-like_jellyroll"/>
</dbReference>
<reference evidence="6" key="1">
    <citation type="submission" date="2008-01" db="EMBL/GenBank/DDBJ databases">
        <title>Complete sequence of Thermoanaerobacter pseudethanolicus 39E.</title>
        <authorList>
            <person name="Copeland A."/>
            <person name="Lucas S."/>
            <person name="Lapidus A."/>
            <person name="Barry K."/>
            <person name="Glavina del Rio T."/>
            <person name="Dalin E."/>
            <person name="Tice H."/>
            <person name="Pitluck S."/>
            <person name="Bruce D."/>
            <person name="Goodwin L."/>
            <person name="Saunders E."/>
            <person name="Brettin T."/>
            <person name="Detter J.C."/>
            <person name="Han C."/>
            <person name="Schmutz J."/>
            <person name="Larimer F."/>
            <person name="Land M."/>
            <person name="Hauser L."/>
            <person name="Kyrpides N."/>
            <person name="Lykidis A."/>
            <person name="Hemme C."/>
            <person name="Fields M.W."/>
            <person name="He Z."/>
            <person name="Zhou J."/>
            <person name="Richardson P."/>
        </authorList>
    </citation>
    <scope>NUCLEOTIDE SEQUENCE [LARGE SCALE GENOMIC DNA]</scope>
    <source>
        <strain evidence="6">ATCC 33223 / DSM 2355 / 39E</strain>
    </source>
</reference>
<dbReference type="Pfam" id="PF07883">
    <property type="entry name" value="Cupin_2"/>
    <property type="match status" value="1"/>
</dbReference>
<evidence type="ECO:0000259" key="4">
    <source>
        <dbReference type="PROSITE" id="PS01124"/>
    </source>
</evidence>
<dbReference type="HOGENOM" id="CLU_000445_88_3_9"/>
<keyword evidence="3" id="KW-0804">Transcription</keyword>
<organism evidence="5 6">
    <name type="scientific">Thermoanaerobacter pseudethanolicus (strain ATCC 33223 / 39E)</name>
    <name type="common">Clostridium thermohydrosulfuricum</name>
    <dbReference type="NCBI Taxonomy" id="340099"/>
    <lineage>
        <taxon>Bacteria</taxon>
        <taxon>Bacillati</taxon>
        <taxon>Bacillota</taxon>
        <taxon>Clostridia</taxon>
        <taxon>Thermoanaerobacterales</taxon>
        <taxon>Thermoanaerobacteraceae</taxon>
        <taxon>Thermoanaerobacter</taxon>
    </lineage>
</organism>
<gene>
    <name evidence="5" type="ordered locus">Teth39_0617</name>
</gene>
<dbReference type="GO" id="GO:0043565">
    <property type="term" value="F:sequence-specific DNA binding"/>
    <property type="evidence" value="ECO:0007669"/>
    <property type="project" value="InterPro"/>
</dbReference>
<keyword evidence="6" id="KW-1185">Reference proteome</keyword>
<feature type="domain" description="HTH araC/xylS-type" evidence="4">
    <location>
        <begin position="194"/>
        <end position="292"/>
    </location>
</feature>
<accession>B0K7N2</accession>
<dbReference type="eggNOG" id="COG4977">
    <property type="taxonomic scope" value="Bacteria"/>
</dbReference>
<dbReference type="InterPro" id="IPR011051">
    <property type="entry name" value="RmlC_Cupin_sf"/>
</dbReference>
<dbReference type="Gene3D" id="1.10.10.60">
    <property type="entry name" value="Homeodomain-like"/>
    <property type="match status" value="2"/>
</dbReference>
<dbReference type="EMBL" id="CP000924">
    <property type="protein sequence ID" value="ABY94281.1"/>
    <property type="molecule type" value="Genomic_DNA"/>
</dbReference>
<dbReference type="STRING" id="340099.Teth39_0617"/>
<dbReference type="PRINTS" id="PR00032">
    <property type="entry name" value="HTHARAC"/>
</dbReference>
<dbReference type="eggNOG" id="COG0662">
    <property type="taxonomic scope" value="Bacteria"/>
</dbReference>
<dbReference type="InterPro" id="IPR018060">
    <property type="entry name" value="HTH_AraC"/>
</dbReference>
<protein>
    <submittedName>
        <fullName evidence="5">Transcriptional regulator, AraC family</fullName>
    </submittedName>
</protein>
<keyword evidence="1" id="KW-0805">Transcription regulation</keyword>
<dbReference type="InterPro" id="IPR013096">
    <property type="entry name" value="Cupin_2"/>
</dbReference>
<dbReference type="SMART" id="SM00342">
    <property type="entry name" value="HTH_ARAC"/>
    <property type="match status" value="1"/>
</dbReference>
<dbReference type="AlphaFoldDB" id="B0K7N2"/>
<dbReference type="KEGG" id="tpd:Teth39_0617"/>
<dbReference type="PANTHER" id="PTHR43280:SF28">
    <property type="entry name" value="HTH-TYPE TRANSCRIPTIONAL ACTIVATOR RHAS"/>
    <property type="match status" value="1"/>
</dbReference>
<keyword evidence="2" id="KW-0238">DNA-binding</keyword>
<dbReference type="Proteomes" id="UP000002156">
    <property type="component" value="Chromosome"/>
</dbReference>
<dbReference type="Pfam" id="PF12833">
    <property type="entry name" value="HTH_18"/>
    <property type="match status" value="1"/>
</dbReference>
<dbReference type="PANTHER" id="PTHR43280">
    <property type="entry name" value="ARAC-FAMILY TRANSCRIPTIONAL REGULATOR"/>
    <property type="match status" value="1"/>
</dbReference>
<evidence type="ECO:0000313" key="5">
    <source>
        <dbReference type="EMBL" id="ABY94281.1"/>
    </source>
</evidence>
<evidence type="ECO:0000256" key="1">
    <source>
        <dbReference type="ARBA" id="ARBA00023015"/>
    </source>
</evidence>
<dbReference type="InterPro" id="IPR020449">
    <property type="entry name" value="Tscrpt_reg_AraC-type_HTH"/>
</dbReference>
<dbReference type="Gene3D" id="2.60.120.10">
    <property type="entry name" value="Jelly Rolls"/>
    <property type="match status" value="1"/>
</dbReference>
<dbReference type="InterPro" id="IPR018062">
    <property type="entry name" value="HTH_AraC-typ_CS"/>
</dbReference>
<evidence type="ECO:0000313" key="6">
    <source>
        <dbReference type="Proteomes" id="UP000002156"/>
    </source>
</evidence>
<dbReference type="InterPro" id="IPR009057">
    <property type="entry name" value="Homeodomain-like_sf"/>
</dbReference>
<dbReference type="GO" id="GO:0003700">
    <property type="term" value="F:DNA-binding transcription factor activity"/>
    <property type="evidence" value="ECO:0007669"/>
    <property type="project" value="InterPro"/>
</dbReference>
<dbReference type="SUPFAM" id="SSF51182">
    <property type="entry name" value="RmlC-like cupins"/>
    <property type="match status" value="1"/>
</dbReference>
<proteinExistence type="predicted"/>
<evidence type="ECO:0000256" key="3">
    <source>
        <dbReference type="ARBA" id="ARBA00023163"/>
    </source>
</evidence>
<evidence type="ECO:0000256" key="2">
    <source>
        <dbReference type="ARBA" id="ARBA00023125"/>
    </source>
</evidence>
<dbReference type="PROSITE" id="PS01124">
    <property type="entry name" value="HTH_ARAC_FAMILY_2"/>
    <property type="match status" value="1"/>
</dbReference>
<name>B0K7N2_THEP3</name>
<sequence length="298" mass="35357">MNMYRASEELSKLDIQVSIDDFIINVLWFRVMVREGEWEIPRHTHSSFEFHFVPEGDSLVILDDEQFVVKKGEFYVTAPGIYHEQRSIGEKYIEYSINCDFKKTEKEVFSEIDIIFEILSSAKCFPVKDRYGAMKYFELALQEAYAQKIGFYNNIKSLIVMILTMAARALVFDNKISSYYPVPKKLKETDYRFTLIKKFIEDNISDVRKVEDIANYLHLSPKQINRIVKEKTNKSTKELINFLKLQEAKEMLKNTNISIKEIANRLGFSSEYYFNQFFKREEGYPPGLYRDNIKKYYY</sequence>